<evidence type="ECO:0000256" key="1">
    <source>
        <dbReference type="ARBA" id="ARBA00022723"/>
    </source>
</evidence>
<dbReference type="PANTHER" id="PTHR31302">
    <property type="entry name" value="TRANSMEMBRANE PROTEIN WITH METALLOPHOSPHOESTERASE DOMAIN-RELATED"/>
    <property type="match status" value="1"/>
</dbReference>
<dbReference type="InterPro" id="IPR029052">
    <property type="entry name" value="Metallo-depent_PP-like"/>
</dbReference>
<dbReference type="Pfam" id="PF00149">
    <property type="entry name" value="Metallophos"/>
    <property type="match status" value="1"/>
</dbReference>
<dbReference type="EMBL" id="JAFFZE010000010">
    <property type="protein sequence ID" value="MCT2583722.1"/>
    <property type="molecule type" value="Genomic_DNA"/>
</dbReference>
<keyword evidence="2" id="KW-0378">Hydrolase</keyword>
<gene>
    <name evidence="5" type="ORF">JT362_11395</name>
</gene>
<evidence type="ECO:0000259" key="4">
    <source>
        <dbReference type="Pfam" id="PF00149"/>
    </source>
</evidence>
<feature type="transmembrane region" description="Helical" evidence="3">
    <location>
        <begin position="36"/>
        <end position="58"/>
    </location>
</feature>
<keyword evidence="3" id="KW-0472">Membrane</keyword>
<accession>A0ABT2J794</accession>
<proteinExistence type="predicted"/>
<feature type="transmembrane region" description="Helical" evidence="3">
    <location>
        <begin position="6"/>
        <end position="24"/>
    </location>
</feature>
<evidence type="ECO:0000313" key="5">
    <source>
        <dbReference type="EMBL" id="MCT2583722.1"/>
    </source>
</evidence>
<organism evidence="5 6">
    <name type="scientific">Actinophytocola gossypii</name>
    <dbReference type="NCBI Taxonomy" id="2812003"/>
    <lineage>
        <taxon>Bacteria</taxon>
        <taxon>Bacillati</taxon>
        <taxon>Actinomycetota</taxon>
        <taxon>Actinomycetes</taxon>
        <taxon>Pseudonocardiales</taxon>
        <taxon>Pseudonocardiaceae</taxon>
    </lineage>
</organism>
<dbReference type="InterPro" id="IPR004843">
    <property type="entry name" value="Calcineurin-like_PHP"/>
</dbReference>
<feature type="domain" description="Calcineurin-like phosphoesterase" evidence="4">
    <location>
        <begin position="165"/>
        <end position="332"/>
    </location>
</feature>
<keyword evidence="3" id="KW-1133">Transmembrane helix</keyword>
<comment type="caution">
    <text evidence="5">The sequence shown here is derived from an EMBL/GenBank/DDBJ whole genome shotgun (WGS) entry which is preliminary data.</text>
</comment>
<name>A0ABT2J794_9PSEU</name>
<sequence length="388" mass="42682">MPFYHVPLSVVLTLLHWFVWRRVVRPSMAPGPRRRAVAVLLVVGDAFMVATLLATTRLPREWSALYSWPGYIWFGLFFYFIIVVLVAELPRFALRWWVRKDPRPADANGPGISRRTFVARSVGAVAGVTALGAVGYGMPVALGDPEIKNVRIRLPRLDPRASGCRIALISDLHLGALLGRSFTERVVELVNSTRPDLVAVAGDLVDGRVEHLAEAAEPLRDLRSTHGSFFVTGNHEYYYQYEQWVDHVRTLGITTLLNEHTTIEHNGGRFELGGLIDPNSTVEGIEPGPDLPKTLDGWDRERAFVLLSHQPAPIDEVAAEGVDLQLSGHTHGGQLAPFNLLVKALEGSIAGLSRHGDTQLYITRGAGFWGPPVRVGAPPDITVVEIVS</sequence>
<dbReference type="SUPFAM" id="SSF56300">
    <property type="entry name" value="Metallo-dependent phosphatases"/>
    <property type="match status" value="1"/>
</dbReference>
<dbReference type="RefSeq" id="WP_260191107.1">
    <property type="nucleotide sequence ID" value="NZ_JAFFZE010000010.1"/>
</dbReference>
<dbReference type="CDD" id="cd07385">
    <property type="entry name" value="MPP_YkuE_C"/>
    <property type="match status" value="1"/>
</dbReference>
<dbReference type="InterPro" id="IPR051158">
    <property type="entry name" value="Metallophosphoesterase_sf"/>
</dbReference>
<dbReference type="Proteomes" id="UP001156441">
    <property type="component" value="Unassembled WGS sequence"/>
</dbReference>
<evidence type="ECO:0000256" key="3">
    <source>
        <dbReference type="SAM" id="Phobius"/>
    </source>
</evidence>
<feature type="transmembrane region" description="Helical" evidence="3">
    <location>
        <begin position="70"/>
        <end position="90"/>
    </location>
</feature>
<keyword evidence="6" id="KW-1185">Reference proteome</keyword>
<evidence type="ECO:0000256" key="2">
    <source>
        <dbReference type="ARBA" id="ARBA00022801"/>
    </source>
</evidence>
<dbReference type="PANTHER" id="PTHR31302:SF31">
    <property type="entry name" value="PHOSPHODIESTERASE YAEI"/>
    <property type="match status" value="1"/>
</dbReference>
<evidence type="ECO:0000313" key="6">
    <source>
        <dbReference type="Proteomes" id="UP001156441"/>
    </source>
</evidence>
<keyword evidence="1" id="KW-0479">Metal-binding</keyword>
<keyword evidence="3" id="KW-0812">Transmembrane</keyword>
<reference evidence="5 6" key="1">
    <citation type="submission" date="2021-02" db="EMBL/GenBank/DDBJ databases">
        <title>Actinophytocola xerophila sp. nov., isolated from soil of cotton cropping field.</title>
        <authorList>
            <person name="Huang R."/>
            <person name="Chen X."/>
            <person name="Ge X."/>
            <person name="Liu W."/>
        </authorList>
    </citation>
    <scope>NUCLEOTIDE SEQUENCE [LARGE SCALE GENOMIC DNA]</scope>
    <source>
        <strain evidence="5 6">S1-96</strain>
    </source>
</reference>
<dbReference type="Gene3D" id="3.60.21.10">
    <property type="match status" value="1"/>
</dbReference>
<protein>
    <submittedName>
        <fullName evidence="5">Metallophosphoesterase</fullName>
    </submittedName>
</protein>